<dbReference type="EMBL" id="JAANIT010002623">
    <property type="protein sequence ID" value="KAG1535904.1"/>
    <property type="molecule type" value="Genomic_DNA"/>
</dbReference>
<accession>A0A9P6XZI7</accession>
<dbReference type="AlphaFoldDB" id="A0A9P6XZI7"/>
<sequence length="367" mass="40533">MSRRAATPINVPSNAPKRARISSNIAGSSSTVVPSSSSLFSAPVSAPAPVPTPAPVPVSAPVPASASVPFSVPVAAPVATFGSHTGAEAIGAASSFTPEMMTAQMQFFAQMWQQQQLQLQQQHPVQQPQQGQQYVSVAEINKVRKQCSDHIADHYREYLVGRGIKFDTLKSITDKANRKVKNLLRDEVRKHQRFNCLSDSQIFTMIRSKFYYMVDKANGKAVATPTSACRSRVNAKLLNRRIAYNANAAAYHARFPFAEKILTVDWTSDEEDGPEDEDGRTFIVKRPSFRSERVVEFHKELQKGHKDLLKKKGAPPTIRRRIENVEVEFPDKLDHEYYPSWAFSSPALGFPTSVSGSSSFAAVNPMP</sequence>
<organism evidence="1 2">
    <name type="scientific">Rhizopus oryzae</name>
    <name type="common">Mucormycosis agent</name>
    <name type="synonym">Rhizopus arrhizus var. delemar</name>
    <dbReference type="NCBI Taxonomy" id="64495"/>
    <lineage>
        <taxon>Eukaryota</taxon>
        <taxon>Fungi</taxon>
        <taxon>Fungi incertae sedis</taxon>
        <taxon>Mucoromycota</taxon>
        <taxon>Mucoromycotina</taxon>
        <taxon>Mucoromycetes</taxon>
        <taxon>Mucorales</taxon>
        <taxon>Mucorineae</taxon>
        <taxon>Rhizopodaceae</taxon>
        <taxon>Rhizopus</taxon>
    </lineage>
</organism>
<dbReference type="Proteomes" id="UP000717996">
    <property type="component" value="Unassembled WGS sequence"/>
</dbReference>
<comment type="caution">
    <text evidence="1">The sequence shown here is derived from an EMBL/GenBank/DDBJ whole genome shotgun (WGS) entry which is preliminary data.</text>
</comment>
<evidence type="ECO:0000313" key="2">
    <source>
        <dbReference type="Proteomes" id="UP000717996"/>
    </source>
</evidence>
<protein>
    <submittedName>
        <fullName evidence="1">Uncharacterized protein</fullName>
    </submittedName>
</protein>
<gene>
    <name evidence="1" type="ORF">G6F51_011268</name>
</gene>
<reference evidence="1" key="1">
    <citation type="journal article" date="2020" name="Microb. Genom.">
        <title>Genetic diversity of clinical and environmental Mucorales isolates obtained from an investigation of mucormycosis cases among solid organ transplant recipients.</title>
        <authorList>
            <person name="Nguyen M.H."/>
            <person name="Kaul D."/>
            <person name="Muto C."/>
            <person name="Cheng S.J."/>
            <person name="Richter R.A."/>
            <person name="Bruno V.M."/>
            <person name="Liu G."/>
            <person name="Beyhan S."/>
            <person name="Sundermann A.J."/>
            <person name="Mounaud S."/>
            <person name="Pasculle A.W."/>
            <person name="Nierman W.C."/>
            <person name="Driscoll E."/>
            <person name="Cumbie R."/>
            <person name="Clancy C.J."/>
            <person name="Dupont C.L."/>
        </authorList>
    </citation>
    <scope>NUCLEOTIDE SEQUENCE</scope>
    <source>
        <strain evidence="1">GL16</strain>
    </source>
</reference>
<proteinExistence type="predicted"/>
<name>A0A9P6XZI7_RHIOR</name>
<evidence type="ECO:0000313" key="1">
    <source>
        <dbReference type="EMBL" id="KAG1535904.1"/>
    </source>
</evidence>